<feature type="transmembrane region" description="Helical" evidence="7">
    <location>
        <begin position="46"/>
        <end position="65"/>
    </location>
</feature>
<evidence type="ECO:0000256" key="4">
    <source>
        <dbReference type="ARBA" id="ARBA00023002"/>
    </source>
</evidence>
<name>A0AAN6GPN4_9BASI</name>
<dbReference type="Gene3D" id="1.10.630.10">
    <property type="entry name" value="Cytochrome P450"/>
    <property type="match status" value="1"/>
</dbReference>
<evidence type="ECO:0000313" key="9">
    <source>
        <dbReference type="Proteomes" id="UP001176517"/>
    </source>
</evidence>
<dbReference type="GO" id="GO:0020037">
    <property type="term" value="F:heme binding"/>
    <property type="evidence" value="ECO:0007669"/>
    <property type="project" value="InterPro"/>
</dbReference>
<dbReference type="InterPro" id="IPR001128">
    <property type="entry name" value="Cyt_P450"/>
</dbReference>
<keyword evidence="6" id="KW-0349">Heme</keyword>
<dbReference type="PRINTS" id="PR00465">
    <property type="entry name" value="EP450IV"/>
</dbReference>
<dbReference type="SUPFAM" id="SSF48264">
    <property type="entry name" value="Cytochrome P450"/>
    <property type="match status" value="1"/>
</dbReference>
<evidence type="ECO:0000256" key="7">
    <source>
        <dbReference type="SAM" id="Phobius"/>
    </source>
</evidence>
<comment type="cofactor">
    <cofactor evidence="1 6">
        <name>heme</name>
        <dbReference type="ChEBI" id="CHEBI:30413"/>
    </cofactor>
</comment>
<keyword evidence="4" id="KW-0560">Oxidoreductase</keyword>
<dbReference type="Proteomes" id="UP001176517">
    <property type="component" value="Unassembled WGS sequence"/>
</dbReference>
<evidence type="ECO:0000256" key="2">
    <source>
        <dbReference type="ARBA" id="ARBA00010617"/>
    </source>
</evidence>
<reference evidence="8" key="1">
    <citation type="journal article" date="2023" name="PhytoFront">
        <title>Draft Genome Resources of Seven Strains of Tilletia horrida, Causal Agent of Kernel Smut of Rice.</title>
        <authorList>
            <person name="Khanal S."/>
            <person name="Antony Babu S."/>
            <person name="Zhou X.G."/>
        </authorList>
    </citation>
    <scope>NUCLEOTIDE SEQUENCE</scope>
    <source>
        <strain evidence="8">TX6</strain>
    </source>
</reference>
<sequence>MSLFFAHKPLATKTSSPFPNPSPSAPPQPAPVMINPQEITIDSARLIPYLAILGLAAYYIIWPLIRLVLAPYRGTATALKGPPAKHWLFGSFDADAYTQRKFDQYVLYTIEKYGPVCCITGMARQPILIVSDYCAINHVLLHQPYDRIKCGAELLRRHVGHGLLTESGATHRRQRRVASPAFSKAAVFGMSAILQQKADAVVERLRHQLAISDGKDGGTHGHRVDLARIFGAYALDVLGSAGFGYEFSALTGDEETSPLQAAVQKRMRLATSKTPYALLRLIGGSRVESLGRLFRIQEQAELDEATAVVHRVSRELVMHARMNANTDQKQSRDVLSLMVRANISESVRPSQRLSDEELMNMIPVLIVAGHETTSTSLAWGVWNLVKDKNGLLIQKRLREELSAELTSYGENWRSDAAILDRLPYLDGVVRETLRLHPPAPGLAREAPFDDVIPLSRPVKLRDGTMTDKIKISKGQAIDFCVIWLNTNKETWGDDGKNFKPERWLPVSHKHFDKRLQIDERVKELQGVWSHLMTFGSGTQQCIGQRLAILEMKYVLAALVHSFELLPPNLPSEPPVKIVPVTHLVTQPVVEAERQKGFAMPVRFRAL</sequence>
<proteinExistence type="inferred from homology"/>
<dbReference type="GO" id="GO:0004497">
    <property type="term" value="F:monooxygenase activity"/>
    <property type="evidence" value="ECO:0007669"/>
    <property type="project" value="InterPro"/>
</dbReference>
<keyword evidence="3 6" id="KW-0479">Metal-binding</keyword>
<evidence type="ECO:0000256" key="3">
    <source>
        <dbReference type="ARBA" id="ARBA00022723"/>
    </source>
</evidence>
<dbReference type="PANTHER" id="PTHR24305">
    <property type="entry name" value="CYTOCHROME P450"/>
    <property type="match status" value="1"/>
</dbReference>
<dbReference type="AlphaFoldDB" id="A0AAN6GPN4"/>
<dbReference type="GO" id="GO:0016705">
    <property type="term" value="F:oxidoreductase activity, acting on paired donors, with incorporation or reduction of molecular oxygen"/>
    <property type="evidence" value="ECO:0007669"/>
    <property type="project" value="InterPro"/>
</dbReference>
<protein>
    <recommendedName>
        <fullName evidence="10">Cytochrome P450</fullName>
    </recommendedName>
</protein>
<evidence type="ECO:0000256" key="6">
    <source>
        <dbReference type="PIRSR" id="PIRSR602403-1"/>
    </source>
</evidence>
<accession>A0AAN6GPN4</accession>
<dbReference type="PANTHER" id="PTHR24305:SF166">
    <property type="entry name" value="CYTOCHROME P450 12A4, MITOCHONDRIAL-RELATED"/>
    <property type="match status" value="1"/>
</dbReference>
<organism evidence="8 9">
    <name type="scientific">Tilletia horrida</name>
    <dbReference type="NCBI Taxonomy" id="155126"/>
    <lineage>
        <taxon>Eukaryota</taxon>
        <taxon>Fungi</taxon>
        <taxon>Dikarya</taxon>
        <taxon>Basidiomycota</taxon>
        <taxon>Ustilaginomycotina</taxon>
        <taxon>Exobasidiomycetes</taxon>
        <taxon>Tilletiales</taxon>
        <taxon>Tilletiaceae</taxon>
        <taxon>Tilletia</taxon>
    </lineage>
</organism>
<evidence type="ECO:0000256" key="5">
    <source>
        <dbReference type="ARBA" id="ARBA00023004"/>
    </source>
</evidence>
<dbReference type="EMBL" id="JAPDMZ010000085">
    <property type="protein sequence ID" value="KAK0550928.1"/>
    <property type="molecule type" value="Genomic_DNA"/>
</dbReference>
<keyword evidence="5 6" id="KW-0408">Iron</keyword>
<dbReference type="InterPro" id="IPR050121">
    <property type="entry name" value="Cytochrome_P450_monoxygenase"/>
</dbReference>
<dbReference type="InterPro" id="IPR002403">
    <property type="entry name" value="Cyt_P450_E_grp-IV"/>
</dbReference>
<dbReference type="GO" id="GO:0005506">
    <property type="term" value="F:iron ion binding"/>
    <property type="evidence" value="ECO:0007669"/>
    <property type="project" value="InterPro"/>
</dbReference>
<keyword evidence="7" id="KW-1133">Transmembrane helix</keyword>
<evidence type="ECO:0000313" key="8">
    <source>
        <dbReference type="EMBL" id="KAK0550928.1"/>
    </source>
</evidence>
<feature type="binding site" description="axial binding residue" evidence="6">
    <location>
        <position position="541"/>
    </location>
    <ligand>
        <name>heme</name>
        <dbReference type="ChEBI" id="CHEBI:30413"/>
    </ligand>
    <ligandPart>
        <name>Fe</name>
        <dbReference type="ChEBI" id="CHEBI:18248"/>
    </ligandPart>
</feature>
<evidence type="ECO:0000256" key="1">
    <source>
        <dbReference type="ARBA" id="ARBA00001971"/>
    </source>
</evidence>
<evidence type="ECO:0008006" key="10">
    <source>
        <dbReference type="Google" id="ProtNLM"/>
    </source>
</evidence>
<keyword evidence="9" id="KW-1185">Reference proteome</keyword>
<comment type="caution">
    <text evidence="8">The sequence shown here is derived from an EMBL/GenBank/DDBJ whole genome shotgun (WGS) entry which is preliminary data.</text>
</comment>
<keyword evidence="7" id="KW-0472">Membrane</keyword>
<dbReference type="InterPro" id="IPR036396">
    <property type="entry name" value="Cyt_P450_sf"/>
</dbReference>
<gene>
    <name evidence="8" type="ORF">OC846_003498</name>
</gene>
<dbReference type="Pfam" id="PF00067">
    <property type="entry name" value="p450"/>
    <property type="match status" value="1"/>
</dbReference>
<dbReference type="PRINTS" id="PR00385">
    <property type="entry name" value="P450"/>
</dbReference>
<keyword evidence="7" id="KW-0812">Transmembrane</keyword>
<comment type="similarity">
    <text evidence="2">Belongs to the cytochrome P450 family.</text>
</comment>